<name>A0AAD5UNZ9_9APHY</name>
<accession>A0AAD5UNZ9</accession>
<protein>
    <submittedName>
        <fullName evidence="2">Uncharacterized protein</fullName>
    </submittedName>
</protein>
<evidence type="ECO:0000256" key="1">
    <source>
        <dbReference type="SAM" id="Coils"/>
    </source>
</evidence>
<gene>
    <name evidence="2" type="ORF">NLI96_g12882</name>
</gene>
<dbReference type="AlphaFoldDB" id="A0AAD5UNZ9"/>
<feature type="coiled-coil region" evidence="1">
    <location>
        <begin position="625"/>
        <end position="666"/>
    </location>
</feature>
<feature type="coiled-coil region" evidence="1">
    <location>
        <begin position="309"/>
        <end position="361"/>
    </location>
</feature>
<keyword evidence="3" id="KW-1185">Reference proteome</keyword>
<keyword evidence="1" id="KW-0175">Coiled coil</keyword>
<evidence type="ECO:0000313" key="3">
    <source>
        <dbReference type="Proteomes" id="UP001212997"/>
    </source>
</evidence>
<evidence type="ECO:0000313" key="2">
    <source>
        <dbReference type="EMBL" id="KAJ3473673.1"/>
    </source>
</evidence>
<feature type="coiled-coil region" evidence="1">
    <location>
        <begin position="154"/>
        <end position="188"/>
    </location>
</feature>
<sequence>MSSLMTLRFTDRIHNPGIITLADRIEDTFAGSSPSPAQPGVTSSAPVGPRALVRNLVLTADKSRAFAAVDSLRLEVHKYEKEVRAKDDAIGALETSLQLVSREICKGLVVQLAGTQEKGHTVELELSSFQQKCNFLSIQLTESQGKEQAASCLSQETQDRLETVEEDLDETYAELAELKITVQNEQAARRTSQELAETEAKQHQYILDVLRAKCSATRNERDKKVKECDKWRQQFADYNARTQEGFKAKDKQISDLRTQLTRKQKELDEAHNDWHIDKEESDWVKKRWEEAREDLQVANNDISALSGKLDLKDAMIADTQQALESLQEEFRAYRQEEEEDARRQREHIETLYKELDESSEEVENCYVEIKDTLVKLDAAEGKADCLCAQVEEKDATIQTLQARMDQADDDLRLAKEAHTSEINTLAGQLAEKDTLLSVARIALDDTKADLEVANTTVSILSADLSDKTAALSEAQVELIETQISLKAAEDKLCAEEAAHQDSVTFADAKTLELSRELVQHDQLIAHLIECEEATLKDIARLEATNKDLNDRILTLEAQLSSTPSAPSSLADPISSVDETSSELEDALAKNAVLEATIKATEVINTDLIRAFGQECNAHDATRNDVQSFQTRLAVASKELQLANEKIESLQCQMESREVDYHALEQKVLEVVAEMNKENTQLGQSKKSIEELLVTKVDHCDRLEKENLRLRGSQSNLATLSNVTNSSVLSPPVRAIQKKTGGSSWFNTGILSPNASFRWSSRASVSSSRVLFVLSISYSSRIPFCPSITILSASRMLCPPSLRAFEKNYVCLRHLRLDFRAVLV</sequence>
<proteinExistence type="predicted"/>
<dbReference type="Proteomes" id="UP001212997">
    <property type="component" value="Unassembled WGS sequence"/>
</dbReference>
<comment type="caution">
    <text evidence="2">The sequence shown here is derived from an EMBL/GenBank/DDBJ whole genome shotgun (WGS) entry which is preliminary data.</text>
</comment>
<feature type="coiled-coil region" evidence="1">
    <location>
        <begin position="390"/>
        <end position="417"/>
    </location>
</feature>
<feature type="coiled-coil region" evidence="1">
    <location>
        <begin position="531"/>
        <end position="596"/>
    </location>
</feature>
<reference evidence="2" key="1">
    <citation type="submission" date="2022-07" db="EMBL/GenBank/DDBJ databases">
        <title>Genome Sequence of Physisporinus lineatus.</title>
        <authorList>
            <person name="Buettner E."/>
        </authorList>
    </citation>
    <scope>NUCLEOTIDE SEQUENCE</scope>
    <source>
        <strain evidence="2">VT162</strain>
    </source>
</reference>
<organism evidence="2 3">
    <name type="scientific">Meripilus lineatus</name>
    <dbReference type="NCBI Taxonomy" id="2056292"/>
    <lineage>
        <taxon>Eukaryota</taxon>
        <taxon>Fungi</taxon>
        <taxon>Dikarya</taxon>
        <taxon>Basidiomycota</taxon>
        <taxon>Agaricomycotina</taxon>
        <taxon>Agaricomycetes</taxon>
        <taxon>Polyporales</taxon>
        <taxon>Meripilaceae</taxon>
        <taxon>Meripilus</taxon>
    </lineage>
</organism>
<dbReference type="EMBL" id="JANAWD010001299">
    <property type="protein sequence ID" value="KAJ3473673.1"/>
    <property type="molecule type" value="Genomic_DNA"/>
</dbReference>